<dbReference type="Gene3D" id="3.40.50.850">
    <property type="entry name" value="Isochorismatase-like"/>
    <property type="match status" value="1"/>
</dbReference>
<comment type="similarity">
    <text evidence="1">Belongs to the isochorismatase family.</text>
</comment>
<protein>
    <submittedName>
        <fullName evidence="4">Cysteine hydrolase</fullName>
    </submittedName>
</protein>
<dbReference type="InterPro" id="IPR000868">
    <property type="entry name" value="Isochorismatase-like_dom"/>
</dbReference>
<accession>A0ABY5BPU6</accession>
<proteinExistence type="inferred from homology"/>
<feature type="domain" description="Isochorismatase-like" evidence="3">
    <location>
        <begin position="8"/>
        <end position="186"/>
    </location>
</feature>
<evidence type="ECO:0000256" key="1">
    <source>
        <dbReference type="ARBA" id="ARBA00006336"/>
    </source>
</evidence>
<dbReference type="Pfam" id="PF00857">
    <property type="entry name" value="Isochorismatase"/>
    <property type="match status" value="1"/>
</dbReference>
<evidence type="ECO:0000313" key="4">
    <source>
        <dbReference type="EMBL" id="USS85667.1"/>
    </source>
</evidence>
<keyword evidence="2 4" id="KW-0378">Hydrolase</keyword>
<dbReference type="EMBL" id="CP097116">
    <property type="protein sequence ID" value="USS85667.1"/>
    <property type="molecule type" value="Genomic_DNA"/>
</dbReference>
<evidence type="ECO:0000256" key="2">
    <source>
        <dbReference type="ARBA" id="ARBA00022801"/>
    </source>
</evidence>
<sequence>MSQPNQPAALLIIDYTNDFVAPEGALTLGEPAQAAEPAIINLAQRFWETGQVVILPTDLHHAHDPYHPESKLFPPHNLAGSWGRQFYGELQPWYEAHRADPTVWEMAKTRYSAFAGTDLDLQLRARGITELHLTGVATDICLLHTAVSAYNLGYQLVIHPRATAGFSPENQTFALQHFQTALGAQLIDD</sequence>
<dbReference type="PANTHER" id="PTHR43540:SF10">
    <property type="entry name" value="ISOCHORISMATASE"/>
    <property type="match status" value="1"/>
</dbReference>
<evidence type="ECO:0000259" key="3">
    <source>
        <dbReference type="Pfam" id="PF00857"/>
    </source>
</evidence>
<keyword evidence="5" id="KW-1185">Reference proteome</keyword>
<dbReference type="InterPro" id="IPR036380">
    <property type="entry name" value="Isochorismatase-like_sf"/>
</dbReference>
<gene>
    <name evidence="4" type="ORF">M3M35_03275</name>
</gene>
<dbReference type="CDD" id="cd00431">
    <property type="entry name" value="cysteine_hydrolases"/>
    <property type="match status" value="1"/>
</dbReference>
<dbReference type="Proteomes" id="UP001056707">
    <property type="component" value="Chromosome"/>
</dbReference>
<dbReference type="GO" id="GO:0016787">
    <property type="term" value="F:hydrolase activity"/>
    <property type="evidence" value="ECO:0007669"/>
    <property type="project" value="UniProtKB-KW"/>
</dbReference>
<dbReference type="InterPro" id="IPR050272">
    <property type="entry name" value="Isochorismatase-like_hydrls"/>
</dbReference>
<evidence type="ECO:0000313" key="5">
    <source>
        <dbReference type="Proteomes" id="UP001056707"/>
    </source>
</evidence>
<organism evidence="4 5">
    <name type="scientific">Fructilactobacillus myrtifloralis</name>
    <dbReference type="NCBI Taxonomy" id="2940301"/>
    <lineage>
        <taxon>Bacteria</taxon>
        <taxon>Bacillati</taxon>
        <taxon>Bacillota</taxon>
        <taxon>Bacilli</taxon>
        <taxon>Lactobacillales</taxon>
        <taxon>Lactobacillaceae</taxon>
        <taxon>Fructilactobacillus</taxon>
    </lineage>
</organism>
<reference evidence="4" key="1">
    <citation type="submission" date="2022-05" db="EMBL/GenBank/DDBJ databases">
        <authorList>
            <person name="Oliphant S.A."/>
            <person name="Watson-Haigh N.S."/>
            <person name="Sumby K.M."/>
            <person name="Gardner J.M."/>
            <person name="Jiranek V."/>
        </authorList>
    </citation>
    <scope>NUCLEOTIDE SEQUENCE</scope>
    <source>
        <strain evidence="4">KI16_H9</strain>
    </source>
</reference>
<name>A0ABY5BPU6_9LACO</name>
<dbReference type="SUPFAM" id="SSF52499">
    <property type="entry name" value="Isochorismatase-like hydrolases"/>
    <property type="match status" value="1"/>
</dbReference>
<dbReference type="PANTHER" id="PTHR43540">
    <property type="entry name" value="PEROXYUREIDOACRYLATE/UREIDOACRYLATE AMIDOHYDROLASE-RELATED"/>
    <property type="match status" value="1"/>
</dbReference>
<dbReference type="RefSeq" id="WP_252750562.1">
    <property type="nucleotide sequence ID" value="NZ_CP097116.1"/>
</dbReference>